<keyword evidence="5" id="KW-1185">Reference proteome</keyword>
<dbReference type="RefSeq" id="WP_356959397.1">
    <property type="nucleotide sequence ID" value="NZ_JBEYBD010000028.1"/>
</dbReference>
<organism evidence="4 5">
    <name type="scientific">Nocardia rhamnosiphila</name>
    <dbReference type="NCBI Taxonomy" id="426716"/>
    <lineage>
        <taxon>Bacteria</taxon>
        <taxon>Bacillati</taxon>
        <taxon>Actinomycetota</taxon>
        <taxon>Actinomycetes</taxon>
        <taxon>Mycobacteriales</taxon>
        <taxon>Nocardiaceae</taxon>
        <taxon>Nocardia</taxon>
    </lineage>
</organism>
<dbReference type="Gene3D" id="1.20.1090.10">
    <property type="entry name" value="Dehydroquinate synthase-like - alpha domain"/>
    <property type="match status" value="1"/>
</dbReference>
<dbReference type="PANTHER" id="PTHR11496">
    <property type="entry name" value="ALCOHOL DEHYDROGENASE"/>
    <property type="match status" value="1"/>
</dbReference>
<comment type="caution">
    <text evidence="4">The sequence shown here is derived from an EMBL/GenBank/DDBJ whole genome shotgun (WGS) entry which is preliminary data.</text>
</comment>
<dbReference type="InterPro" id="IPR056798">
    <property type="entry name" value="ADH_Fe_C"/>
</dbReference>
<dbReference type="Pfam" id="PF25137">
    <property type="entry name" value="ADH_Fe_C"/>
    <property type="match status" value="1"/>
</dbReference>
<evidence type="ECO:0000313" key="5">
    <source>
        <dbReference type="Proteomes" id="UP001550628"/>
    </source>
</evidence>
<keyword evidence="1" id="KW-0560">Oxidoreductase</keyword>
<dbReference type="EMBL" id="JBEYBF010000031">
    <property type="protein sequence ID" value="MEU1956004.1"/>
    <property type="molecule type" value="Genomic_DNA"/>
</dbReference>
<reference evidence="4 5" key="1">
    <citation type="submission" date="2024-06" db="EMBL/GenBank/DDBJ databases">
        <title>The Natural Products Discovery Center: Release of the First 8490 Sequenced Strains for Exploring Actinobacteria Biosynthetic Diversity.</title>
        <authorList>
            <person name="Kalkreuter E."/>
            <person name="Kautsar S.A."/>
            <person name="Yang D."/>
            <person name="Bader C.D."/>
            <person name="Teijaro C.N."/>
            <person name="Fluegel L."/>
            <person name="Davis C.M."/>
            <person name="Simpson J.R."/>
            <person name="Lauterbach L."/>
            <person name="Steele A.D."/>
            <person name="Gui C."/>
            <person name="Meng S."/>
            <person name="Li G."/>
            <person name="Viehrig K."/>
            <person name="Ye F."/>
            <person name="Su P."/>
            <person name="Kiefer A.F."/>
            <person name="Nichols A."/>
            <person name="Cepeda A.J."/>
            <person name="Yan W."/>
            <person name="Fan B."/>
            <person name="Jiang Y."/>
            <person name="Adhikari A."/>
            <person name="Zheng C.-J."/>
            <person name="Schuster L."/>
            <person name="Cowan T.M."/>
            <person name="Smanski M.J."/>
            <person name="Chevrette M.G."/>
            <person name="De Carvalho L.P.S."/>
            <person name="Shen B."/>
        </authorList>
    </citation>
    <scope>NUCLEOTIDE SEQUENCE [LARGE SCALE GENOMIC DNA]</scope>
    <source>
        <strain evidence="4 5">NPDC019708</strain>
    </source>
</reference>
<dbReference type="Gene3D" id="3.40.50.1970">
    <property type="match status" value="1"/>
</dbReference>
<protein>
    <submittedName>
        <fullName evidence="4">Iron-containing alcohol dehydrogenase family protein</fullName>
    </submittedName>
</protein>
<evidence type="ECO:0000256" key="1">
    <source>
        <dbReference type="ARBA" id="ARBA00023002"/>
    </source>
</evidence>
<accession>A0ABV2WYN3</accession>
<proteinExistence type="predicted"/>
<dbReference type="InterPro" id="IPR001670">
    <property type="entry name" value="ADH_Fe/GldA"/>
</dbReference>
<dbReference type="SUPFAM" id="SSF56796">
    <property type="entry name" value="Dehydroquinate synthase-like"/>
    <property type="match status" value="1"/>
</dbReference>
<dbReference type="CDD" id="cd14866">
    <property type="entry name" value="Fe-ADH-like"/>
    <property type="match status" value="1"/>
</dbReference>
<evidence type="ECO:0000313" key="4">
    <source>
        <dbReference type="EMBL" id="MEU1956004.1"/>
    </source>
</evidence>
<dbReference type="PANTHER" id="PTHR11496:SF83">
    <property type="entry name" value="HYDROXYACID-OXOACID TRANSHYDROGENASE, MITOCHONDRIAL"/>
    <property type="match status" value="1"/>
</dbReference>
<feature type="domain" description="Fe-containing alcohol dehydrogenase-like C-terminal" evidence="3">
    <location>
        <begin position="208"/>
        <end position="392"/>
    </location>
</feature>
<evidence type="ECO:0000259" key="3">
    <source>
        <dbReference type="Pfam" id="PF25137"/>
    </source>
</evidence>
<name>A0ABV2WYN3_9NOCA</name>
<dbReference type="Proteomes" id="UP001550628">
    <property type="component" value="Unassembled WGS sequence"/>
</dbReference>
<dbReference type="InterPro" id="IPR039697">
    <property type="entry name" value="Alcohol_dehydrogenase_Fe"/>
</dbReference>
<evidence type="ECO:0000259" key="2">
    <source>
        <dbReference type="Pfam" id="PF00465"/>
    </source>
</evidence>
<gene>
    <name evidence="4" type="ORF">ABZ510_29635</name>
</gene>
<sequence length="393" mass="40804">MPTAGTTTSNHHAGSVRRAPLRVQWGPGSLAAIGDGARRAGAQRLLVITSRSVAARTDLLALLDEATMSRVVEVFAETRAHSPVESVMTAAEVIAARRIDGIVAVGGGSVMVTARAANIVHGENRPPAELATYRDDKGWTSPRLSAAKLPCWAVPTTPTTATGKAGAAVTQEGLSPRLALFDPKTRAQAIAVLPEFLDTAPEALVTSASLNGLCMAFEGLVSVHANLWSEAALTGAGRRLARLLDPRTMPDPPDRVELTLAALLSGDGSDLSRGGVGAALSHTIGHLHHVPNGLVEAALLPWVIARVASDHPGRTAAAAALSTQDEPVSAETVPAALTGLLERIGTPTRLRDLGLRLDDLPRAAETATGDFAVSSAHGRPGSAELLDLLRRAW</sequence>
<dbReference type="Pfam" id="PF00465">
    <property type="entry name" value="Fe-ADH"/>
    <property type="match status" value="1"/>
</dbReference>
<feature type="domain" description="Alcohol dehydrogenase iron-type/glycerol dehydrogenase GldA" evidence="2">
    <location>
        <begin position="22"/>
        <end position="190"/>
    </location>
</feature>